<dbReference type="Proteomes" id="UP000039865">
    <property type="component" value="Unassembled WGS sequence"/>
</dbReference>
<feature type="binding site" evidence="3">
    <location>
        <begin position="100"/>
        <end position="107"/>
    </location>
    <ligand>
        <name>ATP</name>
        <dbReference type="ChEBI" id="CHEBI:30616"/>
    </ligand>
</feature>
<feature type="compositionally biased region" description="Polar residues" evidence="5">
    <location>
        <begin position="850"/>
        <end position="861"/>
    </location>
</feature>
<keyword evidence="3" id="KW-0067">ATP-binding</keyword>
<protein>
    <recommendedName>
        <fullName evidence="6">Kinesin motor domain-containing protein</fullName>
    </recommendedName>
</protein>
<dbReference type="PANTHER" id="PTHR47968:SF75">
    <property type="entry name" value="CENTROMERE-ASSOCIATED PROTEIN E"/>
    <property type="match status" value="1"/>
</dbReference>
<proteinExistence type="inferred from homology"/>
<feature type="coiled-coil region" evidence="4">
    <location>
        <begin position="779"/>
        <end position="832"/>
    </location>
</feature>
<feature type="coiled-coil region" evidence="4">
    <location>
        <begin position="584"/>
        <end position="618"/>
    </location>
</feature>
<dbReference type="GO" id="GO:0008017">
    <property type="term" value="F:microtubule binding"/>
    <property type="evidence" value="ECO:0007669"/>
    <property type="project" value="InterPro"/>
</dbReference>
<keyword evidence="1 4" id="KW-0175">Coiled coil</keyword>
<dbReference type="PANTHER" id="PTHR47968">
    <property type="entry name" value="CENTROMERE PROTEIN E"/>
    <property type="match status" value="1"/>
</dbReference>
<dbReference type="EMBL" id="CCKQ01018609">
    <property type="protein sequence ID" value="CDW90581.1"/>
    <property type="molecule type" value="Genomic_DNA"/>
</dbReference>
<dbReference type="PRINTS" id="PR00380">
    <property type="entry name" value="KINESINHEAVY"/>
</dbReference>
<feature type="compositionally biased region" description="Low complexity" evidence="5">
    <location>
        <begin position="862"/>
        <end position="890"/>
    </location>
</feature>
<evidence type="ECO:0000256" key="2">
    <source>
        <dbReference type="ARBA" id="ARBA00023175"/>
    </source>
</evidence>
<dbReference type="InterPro" id="IPR027417">
    <property type="entry name" value="P-loop_NTPase"/>
</dbReference>
<feature type="coiled-coil region" evidence="4">
    <location>
        <begin position="387"/>
        <end position="425"/>
    </location>
</feature>
<gene>
    <name evidence="7" type="primary">Contig14625.g714</name>
    <name evidence="7" type="ORF">STYLEM_19726</name>
</gene>
<sequence length="925" mass="107559">MELKSYIVIKQVDKKHQLKDDFVVVGQDKKSIKIHDPYGGASGLQRIPEQKSGAEFSFRVDKVLEGGSHKSPTQIFRDSCDEIVNNVINNMKNGMIISYGQSKSGKSTNFFGNYKSMQIGLLQNTVNRFFELQTPQSNLSKQTGAQALYLSIFDINLETVRDFGTYFFHSAQAAAAHHNAREFNFSNVTHSSLEKQSPELLDNSNEAIQVRGLSKIEIKSGDQFSKLMIDEEEFRTQLDTRHKINNKRYHQIYVLHLKHRMSAQMSYLYFVKIAGSEKILKGQQVEQQRIQEQIIANNTLFALSKYLGGLTKKDNNASYHESKLTKALHGVLQNDEKECQVVFLGHIYPVEQNYEETLLTLQYMDRLKGLDQAYQKVIFDGPMPEQVQAQERLMERILDENADLKRKYEQQVQEEKDKFDEIKRRLGLEYTVNQLLRAKANTKEHSYLILHQEADDRSQTLSKINQDLNKKLKNMSKKQEESEYQLKFFQQKCEDQISLLESKYDDLLKKHNETRYKIKSKVREEMKDINEEISKMIHHGQILIEEKAHLIHGLKEELKKNSEHHNKISEMKDMGKREAELMYKQQLNDKQIDYKKTMKNINEQYDHLIRTKDEELQKFLSDATKYTVEKKDEMKEARNECVQLFEIIKKQINTIELVESGALSNGIKSYNIPKHEKQIYPERDHFQFLEKTRTLISASNSVVYQQYSKQKTLMNEMNQSKFEDTYIKEMEENLKIQKKGQKVTIQKQAYNTYHQNEEEKTNFEPFRKTRLQDVDYLTLDQLKKFAKALQVEIKRCNNTEPLNPQGIRDSTLENVLKEREKWKQMAVNENKKLADSQEVLDSQKRLIEKQNSNKKSFYSQSNNPGTATANVANNNLNNGSNNLMRSSNGMSAGSMKIGSNFGSRPSTTSNLLNRKSGSNTLAKAQ</sequence>
<dbReference type="InterPro" id="IPR036961">
    <property type="entry name" value="Kinesin_motor_dom_sf"/>
</dbReference>
<keyword evidence="8" id="KW-1185">Reference proteome</keyword>
<feature type="coiled-coil region" evidence="4">
    <location>
        <begin position="458"/>
        <end position="510"/>
    </location>
</feature>
<keyword evidence="2 3" id="KW-0505">Motor protein</keyword>
<feature type="domain" description="Kinesin motor" evidence="6">
    <location>
        <begin position="1"/>
        <end position="370"/>
    </location>
</feature>
<dbReference type="InterPro" id="IPR001752">
    <property type="entry name" value="Kinesin_motor_dom"/>
</dbReference>
<dbReference type="PROSITE" id="PS50067">
    <property type="entry name" value="KINESIN_MOTOR_2"/>
    <property type="match status" value="1"/>
</dbReference>
<keyword evidence="3" id="KW-0547">Nucleotide-binding</keyword>
<feature type="compositionally biased region" description="Polar residues" evidence="5">
    <location>
        <begin position="900"/>
        <end position="925"/>
    </location>
</feature>
<evidence type="ECO:0000259" key="6">
    <source>
        <dbReference type="PROSITE" id="PS50067"/>
    </source>
</evidence>
<evidence type="ECO:0000313" key="8">
    <source>
        <dbReference type="Proteomes" id="UP000039865"/>
    </source>
</evidence>
<evidence type="ECO:0000313" key="7">
    <source>
        <dbReference type="EMBL" id="CDW90581.1"/>
    </source>
</evidence>
<evidence type="ECO:0000256" key="1">
    <source>
        <dbReference type="ARBA" id="ARBA00023054"/>
    </source>
</evidence>
<dbReference type="SUPFAM" id="SSF52540">
    <property type="entry name" value="P-loop containing nucleoside triphosphate hydrolases"/>
    <property type="match status" value="1"/>
</dbReference>
<dbReference type="OMA" id="TMGIGRT"/>
<dbReference type="Gene3D" id="3.40.850.10">
    <property type="entry name" value="Kinesin motor domain"/>
    <property type="match status" value="1"/>
</dbReference>
<accession>A0A078B8P1</accession>
<dbReference type="Pfam" id="PF00225">
    <property type="entry name" value="Kinesin"/>
    <property type="match status" value="1"/>
</dbReference>
<evidence type="ECO:0000256" key="4">
    <source>
        <dbReference type="SAM" id="Coils"/>
    </source>
</evidence>
<dbReference type="GO" id="GO:0007018">
    <property type="term" value="P:microtubule-based movement"/>
    <property type="evidence" value="ECO:0007669"/>
    <property type="project" value="InterPro"/>
</dbReference>
<dbReference type="OrthoDB" id="448977at2759"/>
<evidence type="ECO:0000256" key="5">
    <source>
        <dbReference type="SAM" id="MobiDB-lite"/>
    </source>
</evidence>
<dbReference type="GO" id="GO:0005524">
    <property type="term" value="F:ATP binding"/>
    <property type="evidence" value="ECO:0007669"/>
    <property type="project" value="UniProtKB-UniRule"/>
</dbReference>
<dbReference type="InParanoid" id="A0A078B8P1"/>
<name>A0A078B8P1_STYLE</name>
<comment type="similarity">
    <text evidence="3">Belongs to the TRAFAC class myosin-kinesin ATPase superfamily. Kinesin family.</text>
</comment>
<feature type="region of interest" description="Disordered" evidence="5">
    <location>
        <begin position="850"/>
        <end position="925"/>
    </location>
</feature>
<evidence type="ECO:0000256" key="3">
    <source>
        <dbReference type="PROSITE-ProRule" id="PRU00283"/>
    </source>
</evidence>
<dbReference type="InterPro" id="IPR027640">
    <property type="entry name" value="Kinesin-like_fam"/>
</dbReference>
<dbReference type="GO" id="GO:0003777">
    <property type="term" value="F:microtubule motor activity"/>
    <property type="evidence" value="ECO:0007669"/>
    <property type="project" value="InterPro"/>
</dbReference>
<reference evidence="7 8" key="1">
    <citation type="submission" date="2014-06" db="EMBL/GenBank/DDBJ databases">
        <authorList>
            <person name="Swart Estienne"/>
        </authorList>
    </citation>
    <scope>NUCLEOTIDE SEQUENCE [LARGE SCALE GENOMIC DNA]</scope>
    <source>
        <strain evidence="7 8">130c</strain>
    </source>
</reference>
<dbReference type="AlphaFoldDB" id="A0A078B8P1"/>
<organism evidence="7 8">
    <name type="scientific">Stylonychia lemnae</name>
    <name type="common">Ciliate</name>
    <dbReference type="NCBI Taxonomy" id="5949"/>
    <lineage>
        <taxon>Eukaryota</taxon>
        <taxon>Sar</taxon>
        <taxon>Alveolata</taxon>
        <taxon>Ciliophora</taxon>
        <taxon>Intramacronucleata</taxon>
        <taxon>Spirotrichea</taxon>
        <taxon>Stichotrichia</taxon>
        <taxon>Sporadotrichida</taxon>
        <taxon>Oxytrichidae</taxon>
        <taxon>Stylonychinae</taxon>
        <taxon>Stylonychia</taxon>
    </lineage>
</organism>
<dbReference type="SMART" id="SM00129">
    <property type="entry name" value="KISc"/>
    <property type="match status" value="1"/>
</dbReference>